<proteinExistence type="predicted"/>
<feature type="transmembrane region" description="Helical" evidence="2">
    <location>
        <begin position="219"/>
        <end position="238"/>
    </location>
</feature>
<dbReference type="Pfam" id="PF10821">
    <property type="entry name" value="DUF2567"/>
    <property type="match status" value="1"/>
</dbReference>
<feature type="region of interest" description="Disordered" evidence="1">
    <location>
        <begin position="1"/>
        <end position="126"/>
    </location>
</feature>
<evidence type="ECO:0000256" key="2">
    <source>
        <dbReference type="SAM" id="Phobius"/>
    </source>
</evidence>
<organism evidence="3 4">
    <name type="scientific">Asanoa iriomotensis</name>
    <dbReference type="NCBI Taxonomy" id="234613"/>
    <lineage>
        <taxon>Bacteria</taxon>
        <taxon>Bacillati</taxon>
        <taxon>Actinomycetota</taxon>
        <taxon>Actinomycetes</taxon>
        <taxon>Micromonosporales</taxon>
        <taxon>Micromonosporaceae</taxon>
        <taxon>Asanoa</taxon>
    </lineage>
</organism>
<feature type="region of interest" description="Disordered" evidence="1">
    <location>
        <begin position="307"/>
        <end position="396"/>
    </location>
</feature>
<accession>A0ABQ4CAA6</accession>
<protein>
    <recommendedName>
        <fullName evidence="5">DUF2567 domain-containing protein</fullName>
    </recommendedName>
</protein>
<evidence type="ECO:0000313" key="3">
    <source>
        <dbReference type="EMBL" id="GIF59708.1"/>
    </source>
</evidence>
<keyword evidence="2" id="KW-0472">Membrane</keyword>
<dbReference type="RefSeq" id="WP_203706535.1">
    <property type="nucleotide sequence ID" value="NZ_BAAALU010000035.1"/>
</dbReference>
<comment type="caution">
    <text evidence="3">The sequence shown here is derived from an EMBL/GenBank/DDBJ whole genome shotgun (WGS) entry which is preliminary data.</text>
</comment>
<dbReference type="EMBL" id="BONC01000052">
    <property type="protein sequence ID" value="GIF59708.1"/>
    <property type="molecule type" value="Genomic_DNA"/>
</dbReference>
<evidence type="ECO:0000313" key="4">
    <source>
        <dbReference type="Proteomes" id="UP000624325"/>
    </source>
</evidence>
<dbReference type="InterPro" id="IPR021213">
    <property type="entry name" value="DUF2567"/>
</dbReference>
<evidence type="ECO:0008006" key="5">
    <source>
        <dbReference type="Google" id="ProtNLM"/>
    </source>
</evidence>
<evidence type="ECO:0000256" key="1">
    <source>
        <dbReference type="SAM" id="MobiDB-lite"/>
    </source>
</evidence>
<feature type="compositionally biased region" description="Gly residues" evidence="1">
    <location>
        <begin position="354"/>
        <end position="367"/>
    </location>
</feature>
<dbReference type="Proteomes" id="UP000624325">
    <property type="component" value="Unassembled WGS sequence"/>
</dbReference>
<feature type="transmembrane region" description="Helical" evidence="2">
    <location>
        <begin position="285"/>
        <end position="303"/>
    </location>
</feature>
<keyword evidence="2" id="KW-0812">Transmembrane</keyword>
<feature type="compositionally biased region" description="Low complexity" evidence="1">
    <location>
        <begin position="76"/>
        <end position="89"/>
    </location>
</feature>
<gene>
    <name evidence="3" type="ORF">Air01nite_58030</name>
</gene>
<name>A0ABQ4CAA6_9ACTN</name>
<feature type="transmembrane region" description="Helical" evidence="2">
    <location>
        <begin position="191"/>
        <end position="212"/>
    </location>
</feature>
<reference evidence="3 4" key="1">
    <citation type="submission" date="2021-01" db="EMBL/GenBank/DDBJ databases">
        <title>Whole genome shotgun sequence of Asanoa iriomotensis NBRC 100142.</title>
        <authorList>
            <person name="Komaki H."/>
            <person name="Tamura T."/>
        </authorList>
    </citation>
    <scope>NUCLEOTIDE SEQUENCE [LARGE SCALE GENOMIC DNA]</scope>
    <source>
        <strain evidence="3 4">NBRC 100142</strain>
    </source>
</reference>
<feature type="transmembrane region" description="Helical" evidence="2">
    <location>
        <begin position="139"/>
        <end position="163"/>
    </location>
</feature>
<feature type="compositionally biased region" description="Low complexity" evidence="1">
    <location>
        <begin position="368"/>
        <end position="378"/>
    </location>
</feature>
<sequence>MTAASPEPTDGSWAAPAGSGANPVPGDGTWTTADASPPPPPAPDVTGPPASGNHVGPWATPPAGWRAPGNHEQSWPPATGAPPGTAGQGPPIGPVAPGPDLVASESSLTADPGTDAPLDASGDGPWVARAPRIPLKQRLGAAGLTAVVVAVVGAPLGLLWAVIAPGVPIIKTDDGAVFATPSPEEFIAADGWFTILMFALGVVAALATWIGFKRYRGPLTLCALLVGTVGASILAWQVGKRIGVGDYRAEVLAAQPGDMIIRPPDLRAGGFTKLWDVIPFVHGDLLIATFGTVIVYTLLAGWSRTPSLRPETRVPLPTAQPTNPFYVLNDPTQPPALGAPGVPTGPPGSAPPEGGQGAFGGPPGAAGSGWSSGAASGADAGGHRPDGAHEPPAFGR</sequence>
<keyword evidence="4" id="KW-1185">Reference proteome</keyword>
<keyword evidence="2" id="KW-1133">Transmembrane helix</keyword>